<dbReference type="RefSeq" id="WP_307231614.1">
    <property type="nucleotide sequence ID" value="NZ_JAUSVF010000001.1"/>
</dbReference>
<sequence>MKKMIKAAVLGLATFATVLPALAPAHAGDWDRRYYRRDYHHGHHNDGDAVALGALGLATGLIVGGAIASQPRYQERVYVDPEPEYYEPAPVYRRPRPVVVDNGYGYGAIEPWSSGWYDYCERRYRSFNPRTGTFRGYDGRDYFCQAG</sequence>
<evidence type="ECO:0000313" key="9">
    <source>
        <dbReference type="EMBL" id="MDQ0321204.1"/>
    </source>
</evidence>
<evidence type="ECO:0000256" key="3">
    <source>
        <dbReference type="ARBA" id="ARBA00020552"/>
    </source>
</evidence>
<proteinExistence type="inferred from homology"/>
<keyword evidence="7" id="KW-1133">Transmembrane helix</keyword>
<dbReference type="InterPro" id="IPR012413">
    <property type="entry name" value="BA14K"/>
</dbReference>
<name>A0ABU0BU38_9HYPH</name>
<evidence type="ECO:0000256" key="5">
    <source>
        <dbReference type="ARBA" id="ARBA00022734"/>
    </source>
</evidence>
<feature type="chain" id="PRO_5045684555" description="Lectin-like protein BA14k" evidence="8">
    <location>
        <begin position="28"/>
        <end position="147"/>
    </location>
</feature>
<keyword evidence="5" id="KW-0430">Lectin</keyword>
<evidence type="ECO:0000256" key="2">
    <source>
        <dbReference type="ARBA" id="ARBA00010270"/>
    </source>
</evidence>
<organism evidence="9 10">
    <name type="scientific">Pararhizobium capsulatum DSM 1112</name>
    <dbReference type="NCBI Taxonomy" id="1121113"/>
    <lineage>
        <taxon>Bacteria</taxon>
        <taxon>Pseudomonadati</taxon>
        <taxon>Pseudomonadota</taxon>
        <taxon>Alphaproteobacteria</taxon>
        <taxon>Hyphomicrobiales</taxon>
        <taxon>Rhizobiaceae</taxon>
        <taxon>Rhizobium/Agrobacterium group</taxon>
        <taxon>Pararhizobium</taxon>
    </lineage>
</organism>
<evidence type="ECO:0000256" key="7">
    <source>
        <dbReference type="SAM" id="Phobius"/>
    </source>
</evidence>
<evidence type="ECO:0000256" key="1">
    <source>
        <dbReference type="ARBA" id="ARBA00004167"/>
    </source>
</evidence>
<keyword evidence="7" id="KW-0472">Membrane</keyword>
<reference evidence="9 10" key="1">
    <citation type="submission" date="2023-07" db="EMBL/GenBank/DDBJ databases">
        <title>Genomic Encyclopedia of Type Strains, Phase IV (KMG-IV): sequencing the most valuable type-strain genomes for metagenomic binning, comparative biology and taxonomic classification.</title>
        <authorList>
            <person name="Goeker M."/>
        </authorList>
    </citation>
    <scope>NUCLEOTIDE SEQUENCE [LARGE SCALE GENOMIC DNA]</scope>
    <source>
        <strain evidence="9 10">DSM 1112</strain>
    </source>
</reference>
<feature type="transmembrane region" description="Helical" evidence="7">
    <location>
        <begin position="51"/>
        <end position="68"/>
    </location>
</feature>
<dbReference type="EMBL" id="JAUSVF010000001">
    <property type="protein sequence ID" value="MDQ0321204.1"/>
    <property type="molecule type" value="Genomic_DNA"/>
</dbReference>
<comment type="similarity">
    <text evidence="2">Belongs to the BA14k family.</text>
</comment>
<protein>
    <recommendedName>
        <fullName evidence="3">Lectin-like protein BA14k</fullName>
    </recommendedName>
</protein>
<accession>A0ABU0BU38</accession>
<comment type="function">
    <text evidence="6">Has immunoglobulin-binding and hemagglutination properties, and can bind to mannose. Essential for virulence. May be involved in LPS biosynthesis or polysaccharide transport.</text>
</comment>
<keyword evidence="7" id="KW-0812">Transmembrane</keyword>
<dbReference type="Pfam" id="PF07886">
    <property type="entry name" value="BA14K"/>
    <property type="match status" value="1"/>
</dbReference>
<comment type="caution">
    <text evidence="9">The sequence shown here is derived from an EMBL/GenBank/DDBJ whole genome shotgun (WGS) entry which is preliminary data.</text>
</comment>
<comment type="subcellular location">
    <subcellularLocation>
        <location evidence="1">Membrane</location>
        <topology evidence="1">Single-pass membrane protein</topology>
    </subcellularLocation>
</comment>
<evidence type="ECO:0000256" key="6">
    <source>
        <dbReference type="ARBA" id="ARBA00025321"/>
    </source>
</evidence>
<dbReference type="Proteomes" id="UP001230207">
    <property type="component" value="Unassembled WGS sequence"/>
</dbReference>
<evidence type="ECO:0000256" key="4">
    <source>
        <dbReference type="ARBA" id="ARBA00022475"/>
    </source>
</evidence>
<evidence type="ECO:0000256" key="8">
    <source>
        <dbReference type="SAM" id="SignalP"/>
    </source>
</evidence>
<gene>
    <name evidence="9" type="ORF">QO002_003342</name>
</gene>
<feature type="signal peptide" evidence="8">
    <location>
        <begin position="1"/>
        <end position="27"/>
    </location>
</feature>
<keyword evidence="10" id="KW-1185">Reference proteome</keyword>
<evidence type="ECO:0000313" key="10">
    <source>
        <dbReference type="Proteomes" id="UP001230207"/>
    </source>
</evidence>
<keyword evidence="4" id="KW-1003">Cell membrane</keyword>
<keyword evidence="8" id="KW-0732">Signal</keyword>